<feature type="compositionally biased region" description="Polar residues" evidence="1">
    <location>
        <begin position="53"/>
        <end position="68"/>
    </location>
</feature>
<dbReference type="EMBL" id="JBANRG010000008">
    <property type="protein sequence ID" value="KAK7464177.1"/>
    <property type="molecule type" value="Genomic_DNA"/>
</dbReference>
<organism evidence="2 3">
    <name type="scientific">Marasmiellus scandens</name>
    <dbReference type="NCBI Taxonomy" id="2682957"/>
    <lineage>
        <taxon>Eukaryota</taxon>
        <taxon>Fungi</taxon>
        <taxon>Dikarya</taxon>
        <taxon>Basidiomycota</taxon>
        <taxon>Agaricomycotina</taxon>
        <taxon>Agaricomycetes</taxon>
        <taxon>Agaricomycetidae</taxon>
        <taxon>Agaricales</taxon>
        <taxon>Marasmiineae</taxon>
        <taxon>Omphalotaceae</taxon>
        <taxon>Marasmiellus</taxon>
    </lineage>
</organism>
<keyword evidence="3" id="KW-1185">Reference proteome</keyword>
<dbReference type="Proteomes" id="UP001498398">
    <property type="component" value="Unassembled WGS sequence"/>
</dbReference>
<proteinExistence type="predicted"/>
<reference evidence="2 3" key="1">
    <citation type="submission" date="2024-01" db="EMBL/GenBank/DDBJ databases">
        <title>A draft genome for the cacao thread blight pathogen Marasmiellus scandens.</title>
        <authorList>
            <person name="Baruah I.K."/>
            <person name="Leung J."/>
            <person name="Bukari Y."/>
            <person name="Amoako-Attah I."/>
            <person name="Meinhardt L.W."/>
            <person name="Bailey B.A."/>
            <person name="Cohen S.P."/>
        </authorList>
    </citation>
    <scope>NUCLEOTIDE SEQUENCE [LARGE SCALE GENOMIC DNA]</scope>
    <source>
        <strain evidence="2 3">GH-19</strain>
    </source>
</reference>
<feature type="region of interest" description="Disordered" evidence="1">
    <location>
        <begin position="1"/>
        <end position="31"/>
    </location>
</feature>
<sequence length="129" mass="14505">MVKGRSRLIGSRPRGRPPATSQPSRHRVVDEDDYEVIHTRSIRSQAYGHTVETPRSPQIGTSWTSGSATWGPEDDTSYALEDDDSWVDTAVDMDVFESGPTVVQVTMPKKRRSKVSVCYSDPFFNIRKC</sequence>
<evidence type="ECO:0000313" key="3">
    <source>
        <dbReference type="Proteomes" id="UP001498398"/>
    </source>
</evidence>
<accession>A0ABR1JPK4</accession>
<evidence type="ECO:0000256" key="1">
    <source>
        <dbReference type="SAM" id="MobiDB-lite"/>
    </source>
</evidence>
<evidence type="ECO:0000313" key="2">
    <source>
        <dbReference type="EMBL" id="KAK7464177.1"/>
    </source>
</evidence>
<feature type="region of interest" description="Disordered" evidence="1">
    <location>
        <begin position="45"/>
        <end position="77"/>
    </location>
</feature>
<name>A0ABR1JPK4_9AGAR</name>
<gene>
    <name evidence="2" type="ORF">VKT23_006343</name>
</gene>
<comment type="caution">
    <text evidence="2">The sequence shown here is derived from an EMBL/GenBank/DDBJ whole genome shotgun (WGS) entry which is preliminary data.</text>
</comment>
<protein>
    <submittedName>
        <fullName evidence="2">Uncharacterized protein</fullName>
    </submittedName>
</protein>